<dbReference type="Proteomes" id="UP000485058">
    <property type="component" value="Unassembled WGS sequence"/>
</dbReference>
<reference evidence="1 2" key="1">
    <citation type="submission" date="2020-02" db="EMBL/GenBank/DDBJ databases">
        <title>Draft genome sequence of Haematococcus lacustris strain NIES-144.</title>
        <authorList>
            <person name="Morimoto D."/>
            <person name="Nakagawa S."/>
            <person name="Yoshida T."/>
            <person name="Sawayama S."/>
        </authorList>
    </citation>
    <scope>NUCLEOTIDE SEQUENCE [LARGE SCALE GENOMIC DNA]</scope>
    <source>
        <strain evidence="1 2">NIES-144</strain>
    </source>
</reference>
<keyword evidence="2" id="KW-1185">Reference proteome</keyword>
<accession>A0A699ZQN0</accession>
<evidence type="ECO:0000313" key="1">
    <source>
        <dbReference type="EMBL" id="GFH20708.1"/>
    </source>
</evidence>
<gene>
    <name evidence="1" type="ORF">HaLaN_17875</name>
</gene>
<dbReference type="EMBL" id="BLLF01001684">
    <property type="protein sequence ID" value="GFH20708.1"/>
    <property type="molecule type" value="Genomic_DNA"/>
</dbReference>
<sequence length="152" mass="15850">MSNARSIVAGSLAGPRVTSLVLVTTPPDAESISISCGSLQLHMVEHNGYDKWSISANQVARLLQALLDWDAAFAAQMVLCAAELSSPAKAAEKQCTPAAPAVDHGRAAQHGHTVLRGWQGGGRCPYLITSCTKTRAAWSTPAALQPGPPLPV</sequence>
<comment type="caution">
    <text evidence="1">The sequence shown here is derived from an EMBL/GenBank/DDBJ whole genome shotgun (WGS) entry which is preliminary data.</text>
</comment>
<name>A0A699ZQN0_HAELA</name>
<evidence type="ECO:0000313" key="2">
    <source>
        <dbReference type="Proteomes" id="UP000485058"/>
    </source>
</evidence>
<organism evidence="1 2">
    <name type="scientific">Haematococcus lacustris</name>
    <name type="common">Green alga</name>
    <name type="synonym">Haematococcus pluvialis</name>
    <dbReference type="NCBI Taxonomy" id="44745"/>
    <lineage>
        <taxon>Eukaryota</taxon>
        <taxon>Viridiplantae</taxon>
        <taxon>Chlorophyta</taxon>
        <taxon>core chlorophytes</taxon>
        <taxon>Chlorophyceae</taxon>
        <taxon>CS clade</taxon>
        <taxon>Chlamydomonadales</taxon>
        <taxon>Haematococcaceae</taxon>
        <taxon>Haematococcus</taxon>
    </lineage>
</organism>
<proteinExistence type="predicted"/>
<dbReference type="AlphaFoldDB" id="A0A699ZQN0"/>
<protein>
    <submittedName>
        <fullName evidence="1">Uncharacterized protein</fullName>
    </submittedName>
</protein>